<sequence length="145" mass="16267">MISCPRSNQGMLIPCTRKEIFRDISFDCTPDGSITGTPPYMGGELLSFLPCIGERVVCYDAVQDLESFFWVLLHVCLAQSGSGGGRRVELYLSNHDQDSQSNNTIANGNLKRIIWHLFNNDSTIVLTRNKNIHPYFAPLQPFIAE</sequence>
<evidence type="ECO:0008006" key="3">
    <source>
        <dbReference type="Google" id="ProtNLM"/>
    </source>
</evidence>
<evidence type="ECO:0000313" key="2">
    <source>
        <dbReference type="Proteomes" id="UP000724874"/>
    </source>
</evidence>
<organism evidence="1 2">
    <name type="scientific">Gymnopilus junonius</name>
    <name type="common">Spectacular rustgill mushroom</name>
    <name type="synonym">Gymnopilus spectabilis subsp. junonius</name>
    <dbReference type="NCBI Taxonomy" id="109634"/>
    <lineage>
        <taxon>Eukaryota</taxon>
        <taxon>Fungi</taxon>
        <taxon>Dikarya</taxon>
        <taxon>Basidiomycota</taxon>
        <taxon>Agaricomycotina</taxon>
        <taxon>Agaricomycetes</taxon>
        <taxon>Agaricomycetidae</taxon>
        <taxon>Agaricales</taxon>
        <taxon>Agaricineae</taxon>
        <taxon>Hymenogastraceae</taxon>
        <taxon>Gymnopilus</taxon>
    </lineage>
</organism>
<dbReference type="Proteomes" id="UP000724874">
    <property type="component" value="Unassembled WGS sequence"/>
</dbReference>
<proteinExistence type="predicted"/>
<accession>A0A9P5NJT3</accession>
<evidence type="ECO:0000313" key="1">
    <source>
        <dbReference type="EMBL" id="KAF8899576.1"/>
    </source>
</evidence>
<reference evidence="1" key="1">
    <citation type="submission" date="2020-11" db="EMBL/GenBank/DDBJ databases">
        <authorList>
            <consortium name="DOE Joint Genome Institute"/>
            <person name="Ahrendt S."/>
            <person name="Riley R."/>
            <person name="Andreopoulos W."/>
            <person name="LaButti K."/>
            <person name="Pangilinan J."/>
            <person name="Ruiz-duenas F.J."/>
            <person name="Barrasa J.M."/>
            <person name="Sanchez-Garcia M."/>
            <person name="Camarero S."/>
            <person name="Miyauchi S."/>
            <person name="Serrano A."/>
            <person name="Linde D."/>
            <person name="Babiker R."/>
            <person name="Drula E."/>
            <person name="Ayuso-Fernandez I."/>
            <person name="Pacheco R."/>
            <person name="Padilla G."/>
            <person name="Ferreira P."/>
            <person name="Barriuso J."/>
            <person name="Kellner H."/>
            <person name="Castanera R."/>
            <person name="Alfaro M."/>
            <person name="Ramirez L."/>
            <person name="Pisabarro A.G."/>
            <person name="Kuo A."/>
            <person name="Tritt A."/>
            <person name="Lipzen A."/>
            <person name="He G."/>
            <person name="Yan M."/>
            <person name="Ng V."/>
            <person name="Cullen D."/>
            <person name="Martin F."/>
            <person name="Rosso M.-N."/>
            <person name="Henrissat B."/>
            <person name="Hibbett D."/>
            <person name="Martinez A.T."/>
            <person name="Grigoriev I.V."/>
        </authorList>
    </citation>
    <scope>NUCLEOTIDE SEQUENCE</scope>
    <source>
        <strain evidence="1">AH 44721</strain>
    </source>
</reference>
<dbReference type="EMBL" id="JADNYJ010000052">
    <property type="protein sequence ID" value="KAF8899576.1"/>
    <property type="molecule type" value="Genomic_DNA"/>
</dbReference>
<gene>
    <name evidence="1" type="ORF">CPB84DRAFT_1126478</name>
</gene>
<name>A0A9P5NJT3_GYMJU</name>
<keyword evidence="2" id="KW-1185">Reference proteome</keyword>
<dbReference type="OrthoDB" id="3040568at2759"/>
<comment type="caution">
    <text evidence="1">The sequence shown here is derived from an EMBL/GenBank/DDBJ whole genome shotgun (WGS) entry which is preliminary data.</text>
</comment>
<dbReference type="AlphaFoldDB" id="A0A9P5NJT3"/>
<protein>
    <recommendedName>
        <fullName evidence="3">Fungal-type protein kinase domain-containing protein</fullName>
    </recommendedName>
</protein>